<proteinExistence type="predicted"/>
<keyword evidence="1" id="KW-0812">Transmembrane</keyword>
<protein>
    <submittedName>
        <fullName evidence="2">Uncharacterized protein</fullName>
    </submittedName>
</protein>
<dbReference type="AlphaFoldDB" id="A0A6C0I655"/>
<sequence length="386" mass="46087">MTFVMYYIFLFLYSLYKFYNVLFFPNLLQIMNDNEINDVREQRHFKGVTFSEFKKTDAKKELVISLQKAKIEPACYWSAELICAGHYSDLWDTIIGFYTKHIHIGNPKLVTYLDLRISNFKELVTNGFIDQELRLRNSDKMRKLFCEVMCVLCEAKRRHCYSEVKVKKEEFDLTHMTERFKAPNVKYAENVFLKDDPKELFIAANEFAYNLSEEGKNSLNACYWMEWIIEFETICKQKKEKFNCERRVFANVDVKCQMDIIWIVWDIFLEEAAKRNTLVQRIVNSALNIFCLRYRPGCHKKRRLLMYFIIEVFTEPFSTDEEIVKDKAKIQVITQNINKIYKQIKKNEHSPGTDYLYQNTKASNLEKTIEKLEMMNSLGEEYIPRV</sequence>
<name>A0A6C0I655_9ZZZZ</name>
<evidence type="ECO:0000256" key="1">
    <source>
        <dbReference type="SAM" id="Phobius"/>
    </source>
</evidence>
<keyword evidence="1" id="KW-1133">Transmembrane helix</keyword>
<accession>A0A6C0I655</accession>
<reference evidence="2" key="1">
    <citation type="journal article" date="2020" name="Nature">
        <title>Giant virus diversity and host interactions through global metagenomics.</title>
        <authorList>
            <person name="Schulz F."/>
            <person name="Roux S."/>
            <person name="Paez-Espino D."/>
            <person name="Jungbluth S."/>
            <person name="Walsh D.A."/>
            <person name="Denef V.J."/>
            <person name="McMahon K.D."/>
            <person name="Konstantinidis K.T."/>
            <person name="Eloe-Fadrosh E.A."/>
            <person name="Kyrpides N.C."/>
            <person name="Woyke T."/>
        </authorList>
    </citation>
    <scope>NUCLEOTIDE SEQUENCE</scope>
    <source>
        <strain evidence="2">GVMAG-M-3300023184-51</strain>
    </source>
</reference>
<dbReference type="EMBL" id="MN740118">
    <property type="protein sequence ID" value="QHT88488.1"/>
    <property type="molecule type" value="Genomic_DNA"/>
</dbReference>
<keyword evidence="1" id="KW-0472">Membrane</keyword>
<organism evidence="2">
    <name type="scientific">viral metagenome</name>
    <dbReference type="NCBI Taxonomy" id="1070528"/>
    <lineage>
        <taxon>unclassified sequences</taxon>
        <taxon>metagenomes</taxon>
        <taxon>organismal metagenomes</taxon>
    </lineage>
</organism>
<evidence type="ECO:0000313" key="2">
    <source>
        <dbReference type="EMBL" id="QHT88488.1"/>
    </source>
</evidence>
<feature type="transmembrane region" description="Helical" evidence="1">
    <location>
        <begin position="6"/>
        <end position="24"/>
    </location>
</feature>